<dbReference type="PANTHER" id="PTHR43806">
    <property type="entry name" value="PEPTIDASE S8"/>
    <property type="match status" value="1"/>
</dbReference>
<dbReference type="InterPro" id="IPR015500">
    <property type="entry name" value="Peptidase_S8_subtilisin-rel"/>
</dbReference>
<dbReference type="PROSITE" id="PS00137">
    <property type="entry name" value="SUBTILASE_HIS"/>
    <property type="match status" value="1"/>
</dbReference>
<dbReference type="GO" id="GO:0006508">
    <property type="term" value="P:proteolysis"/>
    <property type="evidence" value="ECO:0007669"/>
    <property type="project" value="UniProtKB-KW"/>
</dbReference>
<dbReference type="GO" id="GO:0005829">
    <property type="term" value="C:cytosol"/>
    <property type="evidence" value="ECO:0007669"/>
    <property type="project" value="TreeGrafter"/>
</dbReference>
<reference evidence="7" key="1">
    <citation type="journal article" date="2020" name="mSystems">
        <title>Genome- and Community-Level Interaction Insights into Carbon Utilization and Element Cycling Functions of Hydrothermarchaeota in Hydrothermal Sediment.</title>
        <authorList>
            <person name="Zhou Z."/>
            <person name="Liu Y."/>
            <person name="Xu W."/>
            <person name="Pan J."/>
            <person name="Luo Z.H."/>
            <person name="Li M."/>
        </authorList>
    </citation>
    <scope>NUCLEOTIDE SEQUENCE [LARGE SCALE GENOMIC DNA]</scope>
    <source>
        <strain evidence="7">HyVt-577</strain>
    </source>
</reference>
<dbReference type="Proteomes" id="UP000885779">
    <property type="component" value="Unassembled WGS sequence"/>
</dbReference>
<name>A0A7V4U3M6_CALAY</name>
<dbReference type="GO" id="GO:0004252">
    <property type="term" value="F:serine-type endopeptidase activity"/>
    <property type="evidence" value="ECO:0007669"/>
    <property type="project" value="UniProtKB-UniRule"/>
</dbReference>
<dbReference type="InterPro" id="IPR050131">
    <property type="entry name" value="Peptidase_S8_subtilisin-like"/>
</dbReference>
<dbReference type="PROSITE" id="PS51892">
    <property type="entry name" value="SUBTILASE"/>
    <property type="match status" value="1"/>
</dbReference>
<dbReference type="InterPro" id="IPR000209">
    <property type="entry name" value="Peptidase_S8/S53_dom"/>
</dbReference>
<dbReference type="AlphaFoldDB" id="A0A7V4U3M6"/>
<dbReference type="Gene3D" id="2.60.40.3170">
    <property type="match status" value="1"/>
</dbReference>
<dbReference type="Gene3D" id="3.40.50.200">
    <property type="entry name" value="Peptidase S8/S53 domain"/>
    <property type="match status" value="2"/>
</dbReference>
<dbReference type="InterPro" id="IPR046940">
    <property type="entry name" value="TPPII_Ig-like_sf"/>
</dbReference>
<feature type="active site" description="Charge relay system" evidence="5">
    <location>
        <position position="417"/>
    </location>
</feature>
<dbReference type="InterPro" id="IPR023828">
    <property type="entry name" value="Peptidase_S8_Ser-AS"/>
</dbReference>
<comment type="caution">
    <text evidence="7">The sequence shown here is derived from an EMBL/GenBank/DDBJ whole genome shotgun (WGS) entry which is preliminary data.</text>
</comment>
<evidence type="ECO:0000256" key="4">
    <source>
        <dbReference type="ARBA" id="ARBA00022825"/>
    </source>
</evidence>
<feature type="domain" description="Peptidase S8/S53" evidence="6">
    <location>
        <begin position="48"/>
        <end position="456"/>
    </location>
</feature>
<organism evidence="7">
    <name type="scientific">Caldithrix abyssi</name>
    <dbReference type="NCBI Taxonomy" id="187145"/>
    <lineage>
        <taxon>Bacteria</taxon>
        <taxon>Pseudomonadati</taxon>
        <taxon>Calditrichota</taxon>
        <taxon>Calditrichia</taxon>
        <taxon>Calditrichales</taxon>
        <taxon>Calditrichaceae</taxon>
        <taxon>Caldithrix</taxon>
    </lineage>
</organism>
<evidence type="ECO:0000313" key="7">
    <source>
        <dbReference type="EMBL" id="HGY57441.1"/>
    </source>
</evidence>
<proteinExistence type="inferred from homology"/>
<sequence length="954" mass="107347">MYRVHFYLIAAFLVILLNNPLHSENWNFLNTSRIGAAEFIKKHPSYDGRNVVVIILDTGVDLGTPGLTELPQGGVKIIDVQDFTGEGDVNLEKAEKGTENNEKYLKHSSGSRLFGYDKLPDQPKDSLYYIGIIEEKRFKNSVLPDVNNNGKRDDTFGLIVFKKDTTWISYIDLDGDGNLQDEEPYWNYKDQLKAITFRGRDPEVSRNLASFAINIFPDEKRINLYFAGGDHGTHVAGIAAGYNINGQKGMNGIAPGAKIISLKIGDSRLAGGATVTGSMIKAYEYGIEFAKKYDGPVVFNMSYGIGSEIEGQAQMDLIVDDFLRENESLVFCLSAGNEGPGISTIGLPAAAHRALTVGAMNVKETARDVYGANIKRDLLFPFSSRGGELNKPDIVTPGGASSTVPPFSSRENKWGTSMAAPQASGGVALLMSAASQQNPPLPIVGALIKKAVKNAAVPLKEYSPLEQGSGVMNIPRAFEYYKKYIEEKEQTKLLDYEVTTVSPVYESEEGEAAYWRFGGYFPDKDHKQRFYIRPVFPQGLTADERNNFYRAFNLETTVPWIKINKSSTYIRGDKAARVDVYYDASRLNKPGLYNGKVIAYRKGGFLSGNKPENKEFELLCTVVVPHRFTDKNNHTYRSGQIRLKPGEIKRIFFDVPLGASSASIRMGQSGNKYTKLRGYLFDPQGRESAHSLYLNTEKQSAHIVRLLKDELKQGIWELDLYNDFRSEEDAYAEIKISFSGLEITPERISRVEINHGENPQGSFEVRNVFNRRVDARVQGQMMGIKRTRYISDDSEEYEYVFTVTDDYDKVEFELEMDADVFNLFTDFAINILNMDEEVLLSDGLSYKSIKLTFYPPSSGDYILKMVPGFAAHEPTDWNARLTERYYTFKRPKIISSMYTFYPKVKKEVDFEIDGAIPVAPDGFRVFGEIWLDEQDVNKYRTTVPLELNTSLNDY</sequence>
<keyword evidence="2 5" id="KW-0645">Protease</keyword>
<evidence type="ECO:0000256" key="2">
    <source>
        <dbReference type="ARBA" id="ARBA00022670"/>
    </source>
</evidence>
<dbReference type="EMBL" id="DRQG01000161">
    <property type="protein sequence ID" value="HGY57441.1"/>
    <property type="molecule type" value="Genomic_DNA"/>
</dbReference>
<dbReference type="PRINTS" id="PR00723">
    <property type="entry name" value="SUBTILISIN"/>
</dbReference>
<comment type="similarity">
    <text evidence="1 5">Belongs to the peptidase S8 family.</text>
</comment>
<dbReference type="SUPFAM" id="SSF52743">
    <property type="entry name" value="Subtilisin-like"/>
    <property type="match status" value="1"/>
</dbReference>
<protein>
    <recommendedName>
        <fullName evidence="6">Peptidase S8/S53 domain-containing protein</fullName>
    </recommendedName>
</protein>
<keyword evidence="3 5" id="KW-0378">Hydrolase</keyword>
<dbReference type="Pfam" id="PF00082">
    <property type="entry name" value="Peptidase_S8"/>
    <property type="match status" value="1"/>
</dbReference>
<accession>A0A7V4U3M6</accession>
<evidence type="ECO:0000256" key="1">
    <source>
        <dbReference type="ARBA" id="ARBA00011073"/>
    </source>
</evidence>
<evidence type="ECO:0000259" key="6">
    <source>
        <dbReference type="Pfam" id="PF00082"/>
    </source>
</evidence>
<dbReference type="GO" id="GO:0008240">
    <property type="term" value="F:tripeptidyl-peptidase activity"/>
    <property type="evidence" value="ECO:0007669"/>
    <property type="project" value="TreeGrafter"/>
</dbReference>
<dbReference type="InterPro" id="IPR036852">
    <property type="entry name" value="Peptidase_S8/S53_dom_sf"/>
</dbReference>
<dbReference type="PANTHER" id="PTHR43806:SF14">
    <property type="entry name" value="TRIPEPTIDYL-PEPTIDASE 2"/>
    <property type="match status" value="1"/>
</dbReference>
<dbReference type="PROSITE" id="PS00138">
    <property type="entry name" value="SUBTILASE_SER"/>
    <property type="match status" value="1"/>
</dbReference>
<dbReference type="InterPro" id="IPR022398">
    <property type="entry name" value="Peptidase_S8_His-AS"/>
</dbReference>
<feature type="active site" description="Charge relay system" evidence="5">
    <location>
        <position position="231"/>
    </location>
</feature>
<gene>
    <name evidence="7" type="ORF">ENK44_17165</name>
</gene>
<feature type="active site" description="Charge relay system" evidence="5">
    <location>
        <position position="57"/>
    </location>
</feature>
<evidence type="ECO:0000256" key="3">
    <source>
        <dbReference type="ARBA" id="ARBA00022801"/>
    </source>
</evidence>
<evidence type="ECO:0000256" key="5">
    <source>
        <dbReference type="PROSITE-ProRule" id="PRU01240"/>
    </source>
</evidence>
<keyword evidence="4 5" id="KW-0720">Serine protease</keyword>